<protein>
    <submittedName>
        <fullName evidence="1">DUF3800 domain-containing protein</fullName>
    </submittedName>
</protein>
<keyword evidence="2" id="KW-1185">Reference proteome</keyword>
<evidence type="ECO:0000313" key="1">
    <source>
        <dbReference type="EMBL" id="RTQ33681.1"/>
    </source>
</evidence>
<name>A0A431TKS3_9BURK</name>
<reference evidence="1 2" key="1">
    <citation type="submission" date="2018-12" db="EMBL/GenBank/DDBJ databases">
        <title>The genome of Variovorax gossypii DSM 100435.</title>
        <authorList>
            <person name="Gao J."/>
            <person name="Sun J."/>
        </authorList>
    </citation>
    <scope>NUCLEOTIDE SEQUENCE [LARGE SCALE GENOMIC DNA]</scope>
    <source>
        <strain evidence="1 2">DSM 100435</strain>
    </source>
</reference>
<dbReference type="InterPro" id="IPR024524">
    <property type="entry name" value="DUF3800"/>
</dbReference>
<accession>A0A431TKS3</accession>
<comment type="caution">
    <text evidence="1">The sequence shown here is derived from an EMBL/GenBank/DDBJ whole genome shotgun (WGS) entry which is preliminary data.</text>
</comment>
<dbReference type="Pfam" id="PF12686">
    <property type="entry name" value="DUF3800"/>
    <property type="match status" value="1"/>
</dbReference>
<sequence length="282" mass="32013">MIPTRTRPYGCIPTKLCTANSQAINNLIQVTAHISWRSIAAMDVMDFYGDESCCHGGDHFLVIGGIAIPQIQVSSMEDRLRAVRATHPKHLANSEVKWSNTSRAVLNFYKEFSDVFFDAAKNGEAKFTSLCMDKRTFNHKTYNAGDPDIGFNKMVYQLLLHKVGKVWGKTHRITVKLDHRTSKDDPNELCPMLNHHLKRQGIDTSPFKRIEFKDSKKSELIQLNDLLIGTLGANHNKKTGAAHKQELADHIMKQAKNTCHPKSIYGWSATTFKVWPFEFRGR</sequence>
<gene>
    <name evidence="1" type="ORF">EJP69_15005</name>
</gene>
<dbReference type="OrthoDB" id="9799211at2"/>
<dbReference type="Proteomes" id="UP000267418">
    <property type="component" value="Unassembled WGS sequence"/>
</dbReference>
<evidence type="ECO:0000313" key="2">
    <source>
        <dbReference type="Proteomes" id="UP000267418"/>
    </source>
</evidence>
<proteinExistence type="predicted"/>
<dbReference type="AlphaFoldDB" id="A0A431TKS3"/>
<organism evidence="1 2">
    <name type="scientific">Variovorax gossypii</name>
    <dbReference type="NCBI Taxonomy" id="1679495"/>
    <lineage>
        <taxon>Bacteria</taxon>
        <taxon>Pseudomonadati</taxon>
        <taxon>Pseudomonadota</taxon>
        <taxon>Betaproteobacteria</taxon>
        <taxon>Burkholderiales</taxon>
        <taxon>Comamonadaceae</taxon>
        <taxon>Variovorax</taxon>
    </lineage>
</organism>
<dbReference type="EMBL" id="RXOE01000003">
    <property type="protein sequence ID" value="RTQ33681.1"/>
    <property type="molecule type" value="Genomic_DNA"/>
</dbReference>